<dbReference type="AlphaFoldDB" id="A0A7Y0AHE2"/>
<dbReference type="RefSeq" id="WP_169533070.1">
    <property type="nucleotide sequence ID" value="NZ_JABBGH010000003.1"/>
</dbReference>
<proteinExistence type="predicted"/>
<evidence type="ECO:0000313" key="1">
    <source>
        <dbReference type="EMBL" id="NML67401.1"/>
    </source>
</evidence>
<protein>
    <recommendedName>
        <fullName evidence="3">DUF4932 domain-containing protein</fullName>
    </recommendedName>
</protein>
<accession>A0A7Y0AHE2</accession>
<dbReference type="EMBL" id="JABBGH010000003">
    <property type="protein sequence ID" value="NML67401.1"/>
    <property type="molecule type" value="Genomic_DNA"/>
</dbReference>
<evidence type="ECO:0000313" key="2">
    <source>
        <dbReference type="Proteomes" id="UP000559626"/>
    </source>
</evidence>
<comment type="caution">
    <text evidence="1">The sequence shown here is derived from an EMBL/GenBank/DDBJ whole genome shotgun (WGS) entry which is preliminary data.</text>
</comment>
<sequence>MLIQSWPALGQAPGPAVRVEVSRMHCLVRFVATVAGGRDGYRGTRRVFEQSRFNTPAARRWLRRYRQLDHDPTYQREDYPAGRLGAQASFEPAYLAAAADAADLPDLQRRTVGLLPNEVLVSLDSVYRYFAPAFDTLAWQPHAAELARLREAYSKYLADNKLMQQFGQLRAFYGSVWPDALPYRVLLNPQLDAGASFTNKAHALGNLVLLDCHPTSREFVGGSAVVFHEMSHTLSTQQRRALQVSLESWYQHNPSPSRRYAYHLLEEALATVAGEWLYAQQAGQPEAGEWYADDYIDRYAKALYPLMTNYVQRGQEIDSAFVAQSIAAFDRTFPQAATDYVNLFRYVLYWTDTDDAQATYLPFQERFRSTFTYSVTPILNQASGLAKAQGGDYLPVILVTRQHAATLRYLRQHLPALRRHRLPAKRSFVLSTTGPAGPLVLVCAHTDAQLARAAELLAKQGRLDPARLFTEL</sequence>
<evidence type="ECO:0008006" key="3">
    <source>
        <dbReference type="Google" id="ProtNLM"/>
    </source>
</evidence>
<name>A0A7Y0AHE2_9BACT</name>
<keyword evidence="2" id="KW-1185">Reference proteome</keyword>
<gene>
    <name evidence="1" type="ORF">HHL22_19535</name>
</gene>
<reference evidence="1 2" key="1">
    <citation type="submission" date="2020-04" db="EMBL/GenBank/DDBJ databases">
        <title>Hymenobacter polaris sp. nov., isolated from Arctic soil.</title>
        <authorList>
            <person name="Dahal R.H."/>
        </authorList>
    </citation>
    <scope>NUCLEOTIDE SEQUENCE [LARGE SCALE GENOMIC DNA]</scope>
    <source>
        <strain evidence="1 2">RP-2-7</strain>
    </source>
</reference>
<organism evidence="1 2">
    <name type="scientific">Hymenobacter polaris</name>
    <dbReference type="NCBI Taxonomy" id="2682546"/>
    <lineage>
        <taxon>Bacteria</taxon>
        <taxon>Pseudomonadati</taxon>
        <taxon>Bacteroidota</taxon>
        <taxon>Cytophagia</taxon>
        <taxon>Cytophagales</taxon>
        <taxon>Hymenobacteraceae</taxon>
        <taxon>Hymenobacter</taxon>
    </lineage>
</organism>
<dbReference type="Proteomes" id="UP000559626">
    <property type="component" value="Unassembled WGS sequence"/>
</dbReference>